<dbReference type="PANTHER" id="PTHR44329">
    <property type="entry name" value="SERINE/THREONINE-PROTEIN KINASE TNNI3K-RELATED"/>
    <property type="match status" value="1"/>
</dbReference>
<feature type="domain" description="Protein kinase" evidence="5">
    <location>
        <begin position="69"/>
        <end position="250"/>
    </location>
</feature>
<dbReference type="EMBL" id="DS469574">
    <property type="protein sequence ID" value="EDO41665.1"/>
    <property type="molecule type" value="Genomic_DNA"/>
</dbReference>
<dbReference type="PROSITE" id="PS50011">
    <property type="entry name" value="PROTEIN_KINASE_DOM"/>
    <property type="match status" value="1"/>
</dbReference>
<proteinExistence type="predicted"/>
<dbReference type="InterPro" id="IPR000719">
    <property type="entry name" value="Prot_kinase_dom"/>
</dbReference>
<evidence type="ECO:0000256" key="1">
    <source>
        <dbReference type="ARBA" id="ARBA00022679"/>
    </source>
</evidence>
<dbReference type="InterPro" id="IPR011009">
    <property type="entry name" value="Kinase-like_dom_sf"/>
</dbReference>
<evidence type="ECO:0000256" key="4">
    <source>
        <dbReference type="ARBA" id="ARBA00022840"/>
    </source>
</evidence>
<keyword evidence="7" id="KW-1185">Reference proteome</keyword>
<dbReference type="PANTHER" id="PTHR44329:SF288">
    <property type="entry name" value="MITOGEN-ACTIVATED PROTEIN KINASE KINASE KINASE 20"/>
    <property type="match status" value="1"/>
</dbReference>
<dbReference type="PhylomeDB" id="A7S3M8"/>
<dbReference type="GO" id="GO:0004672">
    <property type="term" value="F:protein kinase activity"/>
    <property type="evidence" value="ECO:0007669"/>
    <property type="project" value="InterPro"/>
</dbReference>
<name>A7S3M8_NEMVE</name>
<dbReference type="GO" id="GO:0005524">
    <property type="term" value="F:ATP binding"/>
    <property type="evidence" value="ECO:0007669"/>
    <property type="project" value="UniProtKB-KW"/>
</dbReference>
<dbReference type="Gene3D" id="1.10.510.10">
    <property type="entry name" value="Transferase(Phosphotransferase) domain 1"/>
    <property type="match status" value="1"/>
</dbReference>
<dbReference type="InParanoid" id="A7S3M8"/>
<evidence type="ECO:0000259" key="5">
    <source>
        <dbReference type="PROSITE" id="PS50011"/>
    </source>
</evidence>
<dbReference type="HOGENOM" id="CLU_1112451_0_0_1"/>
<reference evidence="6 7" key="1">
    <citation type="journal article" date="2007" name="Science">
        <title>Sea anemone genome reveals ancestral eumetazoan gene repertoire and genomic organization.</title>
        <authorList>
            <person name="Putnam N.H."/>
            <person name="Srivastava M."/>
            <person name="Hellsten U."/>
            <person name="Dirks B."/>
            <person name="Chapman J."/>
            <person name="Salamov A."/>
            <person name="Terry A."/>
            <person name="Shapiro H."/>
            <person name="Lindquist E."/>
            <person name="Kapitonov V.V."/>
            <person name="Jurka J."/>
            <person name="Genikhovich G."/>
            <person name="Grigoriev I.V."/>
            <person name="Lucas S.M."/>
            <person name="Steele R.E."/>
            <person name="Finnerty J.R."/>
            <person name="Technau U."/>
            <person name="Martindale M.Q."/>
            <person name="Rokhsar D.S."/>
        </authorList>
    </citation>
    <scope>NUCLEOTIDE SEQUENCE [LARGE SCALE GENOMIC DNA]</scope>
    <source>
        <strain evidence="7">CH2 X CH6</strain>
    </source>
</reference>
<keyword evidence="4" id="KW-0067">ATP-binding</keyword>
<dbReference type="InterPro" id="IPR051681">
    <property type="entry name" value="Ser/Thr_Kinases-Pseudokinases"/>
</dbReference>
<accession>A7S3M8</accession>
<gene>
    <name evidence="6" type="ORF">NEMVEDRAFT_v1g206293</name>
</gene>
<dbReference type="OMA" id="HYISPAW"/>
<organism evidence="6 7">
    <name type="scientific">Nematostella vectensis</name>
    <name type="common">Starlet sea anemone</name>
    <dbReference type="NCBI Taxonomy" id="45351"/>
    <lineage>
        <taxon>Eukaryota</taxon>
        <taxon>Metazoa</taxon>
        <taxon>Cnidaria</taxon>
        <taxon>Anthozoa</taxon>
        <taxon>Hexacorallia</taxon>
        <taxon>Actiniaria</taxon>
        <taxon>Edwardsiidae</taxon>
        <taxon>Nematostella</taxon>
    </lineage>
</organism>
<keyword evidence="2" id="KW-0547">Nucleotide-binding</keyword>
<dbReference type="AlphaFoldDB" id="A7S3M8"/>
<dbReference type="Pfam" id="PF00069">
    <property type="entry name" value="Pkinase"/>
    <property type="match status" value="1"/>
</dbReference>
<dbReference type="Proteomes" id="UP000001593">
    <property type="component" value="Unassembled WGS sequence"/>
</dbReference>
<evidence type="ECO:0000313" key="7">
    <source>
        <dbReference type="Proteomes" id="UP000001593"/>
    </source>
</evidence>
<keyword evidence="1" id="KW-0808">Transferase</keyword>
<evidence type="ECO:0000313" key="6">
    <source>
        <dbReference type="EMBL" id="EDO41665.1"/>
    </source>
</evidence>
<dbReference type="Gene3D" id="3.30.200.20">
    <property type="entry name" value="Phosphorylase Kinase, domain 1"/>
    <property type="match status" value="1"/>
</dbReference>
<evidence type="ECO:0000256" key="2">
    <source>
        <dbReference type="ARBA" id="ARBA00022741"/>
    </source>
</evidence>
<keyword evidence="3" id="KW-0418">Kinase</keyword>
<protein>
    <recommendedName>
        <fullName evidence="5">Protein kinase domain-containing protein</fullName>
    </recommendedName>
</protein>
<evidence type="ECO:0000256" key="3">
    <source>
        <dbReference type="ARBA" id="ARBA00022777"/>
    </source>
</evidence>
<dbReference type="SUPFAM" id="SSF56112">
    <property type="entry name" value="Protein kinase-like (PK-like)"/>
    <property type="match status" value="1"/>
</dbReference>
<sequence length="250" mass="28116">MASSMKLESDFRAEKAEWLKTQMEGLENSKSWKTKCDDVFKLLKYKYHTINKVEAGIDYITSSQMTPCKEGGLVMGSGSYGACQRLSMWKNLKVCVKKVHGKINAKEVKHEAAMLKKLQQSLYVPVLLGINIIQQPFYIVTSFHSATPESSLTLHSALMKCTSIKKEKWMSIFHKCALGLKSLHDLGVIHNDLHQKNILLDRLNGHTHPVIIDFGKACKVGNGRCRKVGDVVMYSELHPWVAPETVRGGQ</sequence>